<evidence type="ECO:0000313" key="2">
    <source>
        <dbReference type="EMBL" id="KAF6816405.1"/>
    </source>
</evidence>
<proteinExistence type="predicted"/>
<sequence>MKFSLVTLTTVFAALAAAGSSELAARQCKCTKQPDGTWDCIGRTCVRDLVPEPAMAKRDAERFARGCSCKKEPDGSWFCMGSSCP</sequence>
<keyword evidence="1" id="KW-0732">Signal</keyword>
<dbReference type="EMBL" id="WIGN01000028">
    <property type="protein sequence ID" value="KAF6816405.1"/>
    <property type="molecule type" value="Genomic_DNA"/>
</dbReference>
<dbReference type="AlphaFoldDB" id="A0A8H6JPF8"/>
<comment type="caution">
    <text evidence="2">The sequence shown here is derived from an EMBL/GenBank/DDBJ whole genome shotgun (WGS) entry which is preliminary data.</text>
</comment>
<reference evidence="2 3" key="1">
    <citation type="journal article" date="2020" name="Phytopathology">
        <title>Genome Sequence Resources of Colletotrichum truncatum, C. plurivorum, C. musicola, and C. sojae: Four Species Pathogenic to Soybean (Glycine max).</title>
        <authorList>
            <person name="Rogerio F."/>
            <person name="Boufleur T.R."/>
            <person name="Ciampi-Guillardi M."/>
            <person name="Sukno S.A."/>
            <person name="Thon M.R."/>
            <person name="Massola Junior N.S."/>
            <person name="Baroncelli R."/>
        </authorList>
    </citation>
    <scope>NUCLEOTIDE SEQUENCE [LARGE SCALE GENOMIC DNA]</scope>
    <source>
        <strain evidence="2 3">LFN0009</strain>
    </source>
</reference>
<organism evidence="2 3">
    <name type="scientific">Colletotrichum sojae</name>
    <dbReference type="NCBI Taxonomy" id="2175907"/>
    <lineage>
        <taxon>Eukaryota</taxon>
        <taxon>Fungi</taxon>
        <taxon>Dikarya</taxon>
        <taxon>Ascomycota</taxon>
        <taxon>Pezizomycotina</taxon>
        <taxon>Sordariomycetes</taxon>
        <taxon>Hypocreomycetidae</taxon>
        <taxon>Glomerellales</taxon>
        <taxon>Glomerellaceae</taxon>
        <taxon>Colletotrichum</taxon>
        <taxon>Colletotrichum orchidearum species complex</taxon>
    </lineage>
</organism>
<gene>
    <name evidence="2" type="ORF">CSOJ01_03028</name>
</gene>
<evidence type="ECO:0000313" key="3">
    <source>
        <dbReference type="Proteomes" id="UP000652219"/>
    </source>
</evidence>
<dbReference type="Proteomes" id="UP000652219">
    <property type="component" value="Unassembled WGS sequence"/>
</dbReference>
<keyword evidence="3" id="KW-1185">Reference proteome</keyword>
<feature type="chain" id="PRO_5034365794" evidence="1">
    <location>
        <begin position="19"/>
        <end position="85"/>
    </location>
</feature>
<accession>A0A8H6JPF8</accession>
<evidence type="ECO:0000256" key="1">
    <source>
        <dbReference type="SAM" id="SignalP"/>
    </source>
</evidence>
<protein>
    <submittedName>
        <fullName evidence="2">Uncharacterized protein</fullName>
    </submittedName>
</protein>
<feature type="signal peptide" evidence="1">
    <location>
        <begin position="1"/>
        <end position="18"/>
    </location>
</feature>
<name>A0A8H6JPF8_9PEZI</name>